<reference evidence="7" key="2">
    <citation type="journal article" date="2017" name="J. Anim. Genet.">
        <title>Multiple reference genome sequences of hot pepper reveal the massive evolution of plant disease resistance genes by retroduplication.</title>
        <authorList>
            <person name="Kim S."/>
            <person name="Park J."/>
            <person name="Yeom S.-I."/>
            <person name="Kim Y.-M."/>
            <person name="Seo E."/>
            <person name="Kim K.-T."/>
            <person name="Kim M.-S."/>
            <person name="Lee J.M."/>
            <person name="Cheong K."/>
            <person name="Shin H.-S."/>
            <person name="Kim S.-B."/>
            <person name="Han K."/>
            <person name="Lee J."/>
            <person name="Park M."/>
            <person name="Lee H.-A."/>
            <person name="Lee H.-Y."/>
            <person name="Lee Y."/>
            <person name="Oh S."/>
            <person name="Lee J.H."/>
            <person name="Choi E."/>
            <person name="Choi E."/>
            <person name="Lee S.E."/>
            <person name="Jeon J."/>
            <person name="Kim H."/>
            <person name="Choi G."/>
            <person name="Song H."/>
            <person name="Lee J."/>
            <person name="Lee S.-C."/>
            <person name="Kwon J.-K."/>
            <person name="Lee H.-Y."/>
            <person name="Koo N."/>
            <person name="Hong Y."/>
            <person name="Kim R.W."/>
            <person name="Kang W.-H."/>
            <person name="Huh J.H."/>
            <person name="Kang B.-C."/>
            <person name="Yang T.-J."/>
            <person name="Lee Y.-H."/>
            <person name="Bennetzen J.L."/>
            <person name="Choi D."/>
        </authorList>
    </citation>
    <scope>NUCLEOTIDE SEQUENCE [LARGE SCALE GENOMIC DNA]</scope>
    <source>
        <strain evidence="7">cv. PBC81</strain>
    </source>
</reference>
<keyword evidence="7" id="KW-1185">Reference proteome</keyword>
<keyword evidence="2" id="KW-0238">DNA-binding</keyword>
<evidence type="ECO:0000259" key="5">
    <source>
        <dbReference type="PROSITE" id="PS51294"/>
    </source>
</evidence>
<comment type="subcellular location">
    <subcellularLocation>
        <location evidence="1">Nucleus</location>
    </subcellularLocation>
</comment>
<dbReference type="GO" id="GO:0030154">
    <property type="term" value="P:cell differentiation"/>
    <property type="evidence" value="ECO:0007669"/>
    <property type="project" value="TreeGrafter"/>
</dbReference>
<dbReference type="SUPFAM" id="SSF46689">
    <property type="entry name" value="Homeodomain-like"/>
    <property type="match status" value="1"/>
</dbReference>
<keyword evidence="3" id="KW-0539">Nucleus</keyword>
<dbReference type="PANTHER" id="PTHR47998">
    <property type="entry name" value="TRANSCRIPTION FACTOR MYB51-LIKE ISOFORM X1"/>
    <property type="match status" value="1"/>
</dbReference>
<comment type="caution">
    <text evidence="6">The sequence shown here is derived from an EMBL/GenBank/DDBJ whole genome shotgun (WGS) entry which is preliminary data.</text>
</comment>
<dbReference type="PROSITE" id="PS50090">
    <property type="entry name" value="MYB_LIKE"/>
    <property type="match status" value="1"/>
</dbReference>
<feature type="domain" description="HTH myb-type" evidence="5">
    <location>
        <begin position="89"/>
        <end position="164"/>
    </location>
</feature>
<dbReference type="CDD" id="cd00167">
    <property type="entry name" value="SANT"/>
    <property type="match status" value="1"/>
</dbReference>
<dbReference type="InterPro" id="IPR001005">
    <property type="entry name" value="SANT/Myb"/>
</dbReference>
<dbReference type="InterPro" id="IPR015495">
    <property type="entry name" value="Myb_TF_plants"/>
</dbReference>
<feature type="domain" description="Myb-like" evidence="4">
    <location>
        <begin position="89"/>
        <end position="160"/>
    </location>
</feature>
<sequence>MNSENFFSQIAPPVFDSENYHLWDVRMETYFEALDIWEAVDEDYEAQEQRMLMRQDGMVEGALTTNHKTHKTQSKGERRKSAMRDKEVKTRMKRGFWKPAEDLILKNCVETHGEGIWATISEKSGLLRSGKNCRLRWSLIAGRLPGRTDNEVKNFWNTHLNKKRSCRVKKEHVKSKEANTLSPKEKMQEYPAETVSNQEVATKKVLDSWIEEMQDFNCSLLSPLSMNNMPSFYSHIGRHCLA</sequence>
<organism evidence="6 7">
    <name type="scientific">Capsicum baccatum</name>
    <name type="common">Peruvian pepper</name>
    <dbReference type="NCBI Taxonomy" id="33114"/>
    <lineage>
        <taxon>Eukaryota</taxon>
        <taxon>Viridiplantae</taxon>
        <taxon>Streptophyta</taxon>
        <taxon>Embryophyta</taxon>
        <taxon>Tracheophyta</taxon>
        <taxon>Spermatophyta</taxon>
        <taxon>Magnoliopsida</taxon>
        <taxon>eudicotyledons</taxon>
        <taxon>Gunneridae</taxon>
        <taxon>Pentapetalae</taxon>
        <taxon>asterids</taxon>
        <taxon>lamiids</taxon>
        <taxon>Solanales</taxon>
        <taxon>Solanaceae</taxon>
        <taxon>Solanoideae</taxon>
        <taxon>Capsiceae</taxon>
        <taxon>Capsicum</taxon>
    </lineage>
</organism>
<dbReference type="Pfam" id="PF00249">
    <property type="entry name" value="Myb_DNA-binding"/>
    <property type="match status" value="1"/>
</dbReference>
<dbReference type="Gene3D" id="1.10.10.60">
    <property type="entry name" value="Homeodomain-like"/>
    <property type="match status" value="2"/>
</dbReference>
<evidence type="ECO:0000313" key="7">
    <source>
        <dbReference type="Proteomes" id="UP000224567"/>
    </source>
</evidence>
<dbReference type="GO" id="GO:0006355">
    <property type="term" value="P:regulation of DNA-templated transcription"/>
    <property type="evidence" value="ECO:0007669"/>
    <property type="project" value="TreeGrafter"/>
</dbReference>
<dbReference type="AlphaFoldDB" id="A0A2G2WBK7"/>
<evidence type="ECO:0000256" key="2">
    <source>
        <dbReference type="ARBA" id="ARBA00023125"/>
    </source>
</evidence>
<gene>
    <name evidence="6" type="ORF">CQW23_16584</name>
</gene>
<proteinExistence type="predicted"/>
<dbReference type="PROSITE" id="PS51294">
    <property type="entry name" value="HTH_MYB"/>
    <property type="match status" value="1"/>
</dbReference>
<protein>
    <submittedName>
        <fullName evidence="6">Uncharacterized protein</fullName>
    </submittedName>
</protein>
<dbReference type="PANTHER" id="PTHR47998:SF91">
    <property type="entry name" value="MYB-RELATED PROTEIN 308-LIKE"/>
    <property type="match status" value="1"/>
</dbReference>
<accession>A0A2G2WBK7</accession>
<dbReference type="OrthoDB" id="2143914at2759"/>
<reference evidence="6 7" key="1">
    <citation type="journal article" date="2017" name="Genome Biol.">
        <title>New reference genome sequences of hot pepper reveal the massive evolution of plant disease-resistance genes by retroduplication.</title>
        <authorList>
            <person name="Kim S."/>
            <person name="Park J."/>
            <person name="Yeom S.I."/>
            <person name="Kim Y.M."/>
            <person name="Seo E."/>
            <person name="Kim K.T."/>
            <person name="Kim M.S."/>
            <person name="Lee J.M."/>
            <person name="Cheong K."/>
            <person name="Shin H.S."/>
            <person name="Kim S.B."/>
            <person name="Han K."/>
            <person name="Lee J."/>
            <person name="Park M."/>
            <person name="Lee H.A."/>
            <person name="Lee H.Y."/>
            <person name="Lee Y."/>
            <person name="Oh S."/>
            <person name="Lee J.H."/>
            <person name="Choi E."/>
            <person name="Choi E."/>
            <person name="Lee S.E."/>
            <person name="Jeon J."/>
            <person name="Kim H."/>
            <person name="Choi G."/>
            <person name="Song H."/>
            <person name="Lee J."/>
            <person name="Lee S.C."/>
            <person name="Kwon J.K."/>
            <person name="Lee H.Y."/>
            <person name="Koo N."/>
            <person name="Hong Y."/>
            <person name="Kim R.W."/>
            <person name="Kang W.H."/>
            <person name="Huh J.H."/>
            <person name="Kang B.C."/>
            <person name="Yang T.J."/>
            <person name="Lee Y.H."/>
            <person name="Bennetzen J.L."/>
            <person name="Choi D."/>
        </authorList>
    </citation>
    <scope>NUCLEOTIDE SEQUENCE [LARGE SCALE GENOMIC DNA]</scope>
    <source>
        <strain evidence="7">cv. PBC81</strain>
    </source>
</reference>
<evidence type="ECO:0000313" key="6">
    <source>
        <dbReference type="EMBL" id="PHT42559.1"/>
    </source>
</evidence>
<name>A0A2G2WBK7_CAPBA</name>
<dbReference type="EMBL" id="MLFT02000007">
    <property type="protein sequence ID" value="PHT42559.1"/>
    <property type="molecule type" value="Genomic_DNA"/>
</dbReference>
<dbReference type="InterPro" id="IPR017930">
    <property type="entry name" value="Myb_dom"/>
</dbReference>
<evidence type="ECO:0000259" key="4">
    <source>
        <dbReference type="PROSITE" id="PS50090"/>
    </source>
</evidence>
<evidence type="ECO:0000256" key="1">
    <source>
        <dbReference type="ARBA" id="ARBA00004123"/>
    </source>
</evidence>
<dbReference type="Proteomes" id="UP000224567">
    <property type="component" value="Unassembled WGS sequence"/>
</dbReference>
<evidence type="ECO:0000256" key="3">
    <source>
        <dbReference type="ARBA" id="ARBA00023242"/>
    </source>
</evidence>
<dbReference type="InterPro" id="IPR009057">
    <property type="entry name" value="Homeodomain-like_sf"/>
</dbReference>
<dbReference type="InterPro" id="IPR025314">
    <property type="entry name" value="DUF4219"/>
</dbReference>
<dbReference type="GO" id="GO:0005634">
    <property type="term" value="C:nucleus"/>
    <property type="evidence" value="ECO:0007669"/>
    <property type="project" value="UniProtKB-SubCell"/>
</dbReference>
<dbReference type="SMART" id="SM00717">
    <property type="entry name" value="SANT"/>
    <property type="match status" value="1"/>
</dbReference>
<dbReference type="GO" id="GO:0000976">
    <property type="term" value="F:transcription cis-regulatory region binding"/>
    <property type="evidence" value="ECO:0007669"/>
    <property type="project" value="UniProtKB-ARBA"/>
</dbReference>
<dbReference type="Pfam" id="PF13961">
    <property type="entry name" value="DUF4219"/>
    <property type="match status" value="1"/>
</dbReference>
<dbReference type="GO" id="GO:0010597">
    <property type="term" value="P:green leaf volatile biosynthetic process"/>
    <property type="evidence" value="ECO:0007669"/>
    <property type="project" value="UniProtKB-ARBA"/>
</dbReference>
<dbReference type="STRING" id="33114.A0A2G2WBK7"/>